<keyword evidence="2" id="KW-1185">Reference proteome</keyword>
<accession>A0ABY9Q0V7</accession>
<dbReference type="RefSeq" id="WP_228103404.1">
    <property type="nucleotide sequence ID" value="NZ_CP101637.1"/>
</dbReference>
<dbReference type="EMBL" id="CP101637">
    <property type="protein sequence ID" value="WMT81226.1"/>
    <property type="molecule type" value="Genomic_DNA"/>
</dbReference>
<proteinExistence type="predicted"/>
<reference evidence="1 2" key="1">
    <citation type="submission" date="2022-07" db="EMBL/GenBank/DDBJ databases">
        <title>Genome sequence of Terrisporobacter mayombei DSM6539.</title>
        <authorList>
            <person name="Boeer T."/>
            <person name="Bengelsdorf F.R."/>
            <person name="Daniel R."/>
            <person name="Poehlein A."/>
        </authorList>
    </citation>
    <scope>NUCLEOTIDE SEQUENCE [LARGE SCALE GENOMIC DNA]</scope>
    <source>
        <strain evidence="1 2">DSM 6539</strain>
    </source>
</reference>
<name>A0ABY9Q0V7_9FIRM</name>
<organism evidence="1 2">
    <name type="scientific">Terrisporobacter mayombei</name>
    <dbReference type="NCBI Taxonomy" id="1541"/>
    <lineage>
        <taxon>Bacteria</taxon>
        <taxon>Bacillati</taxon>
        <taxon>Bacillota</taxon>
        <taxon>Clostridia</taxon>
        <taxon>Peptostreptococcales</taxon>
        <taxon>Peptostreptococcaceae</taxon>
        <taxon>Terrisporobacter</taxon>
    </lineage>
</organism>
<gene>
    <name evidence="1" type="ORF">TEMA_15600</name>
</gene>
<sequence length="103" mass="12076">MIARISKKLTGENWFAKAEQRENIIDERNKSGKINILMDSLFKAKEDGDYEEFKHLVAEMFLEEEGNYFYIRKLFESNVSKEDLIKEIDGNNCYSVCVLLDVI</sequence>
<evidence type="ECO:0000313" key="1">
    <source>
        <dbReference type="EMBL" id="WMT81226.1"/>
    </source>
</evidence>
<evidence type="ECO:0000313" key="2">
    <source>
        <dbReference type="Proteomes" id="UP001235030"/>
    </source>
</evidence>
<protein>
    <submittedName>
        <fullName evidence="1">Uncharacterized protein</fullName>
    </submittedName>
</protein>
<dbReference type="Proteomes" id="UP001235030">
    <property type="component" value="Chromosome"/>
</dbReference>